<dbReference type="EMBL" id="CP009112">
    <property type="protein sequence ID" value="ANS32439.1"/>
    <property type="molecule type" value="Genomic_DNA"/>
</dbReference>
<gene>
    <name evidence="2" type="ORF">R1CP_39275</name>
</gene>
<dbReference type="InterPro" id="IPR051784">
    <property type="entry name" value="Nod_factor_ABC_transporter"/>
</dbReference>
<organism evidence="2 3">
    <name type="scientific">Rhodococcus opacus</name>
    <name type="common">Nocardia opaca</name>
    <dbReference type="NCBI Taxonomy" id="37919"/>
    <lineage>
        <taxon>Bacteria</taxon>
        <taxon>Bacillati</taxon>
        <taxon>Actinomycetota</taxon>
        <taxon>Actinomycetes</taxon>
        <taxon>Mycobacteriales</taxon>
        <taxon>Nocardiaceae</taxon>
        <taxon>Rhodococcus</taxon>
    </lineage>
</organism>
<sequence>MSTLSPGPMFTVGTFAPAPRRNTVPAMLAALTRLEATLLLRNGEQQLLTMMLPVTFLIGLTVLPIGTMPDPRIDTVFPVVLAVAIMSTGFTGQAIAIGFDRRYGALKRLGANAIPKWAMITGKSAAVVVVVGLQTLLLGTIAAVLGWRPNLLEMLLTAAVITVGTAAFAALGLLLGGSLRAENVLALANILWFVQLGLCSMSMLPGTSSTVQNLVELTPAGALADALHQANDGGLALSSLIVLTVWAFAATALARRTFSFS</sequence>
<dbReference type="PANTHER" id="PTHR43229">
    <property type="entry name" value="NODULATION PROTEIN J"/>
    <property type="match status" value="1"/>
</dbReference>
<dbReference type="PATRIC" id="fig|37919.13.peg.8269"/>
<feature type="transmembrane region" description="Helical" evidence="1">
    <location>
        <begin position="235"/>
        <end position="254"/>
    </location>
</feature>
<dbReference type="PANTHER" id="PTHR43229:SF2">
    <property type="entry name" value="NODULATION PROTEIN J"/>
    <property type="match status" value="1"/>
</dbReference>
<feature type="transmembrane region" description="Helical" evidence="1">
    <location>
        <begin position="154"/>
        <end position="177"/>
    </location>
</feature>
<feature type="transmembrane region" description="Helical" evidence="1">
    <location>
        <begin position="47"/>
        <end position="65"/>
    </location>
</feature>
<dbReference type="PIRSF" id="PIRSF006648">
    <property type="entry name" value="DrrB"/>
    <property type="match status" value="1"/>
</dbReference>
<proteinExistence type="predicted"/>
<feature type="transmembrane region" description="Helical" evidence="1">
    <location>
        <begin position="125"/>
        <end position="148"/>
    </location>
</feature>
<keyword evidence="1" id="KW-0472">Membrane</keyword>
<dbReference type="GO" id="GO:0140359">
    <property type="term" value="F:ABC-type transporter activity"/>
    <property type="evidence" value="ECO:0007669"/>
    <property type="project" value="InterPro"/>
</dbReference>
<name>A0A1B1KIK3_RHOOP</name>
<keyword evidence="2" id="KW-0614">Plasmid</keyword>
<protein>
    <submittedName>
        <fullName evidence="2">ABC transporter membrane protein</fullName>
    </submittedName>
</protein>
<evidence type="ECO:0000313" key="2">
    <source>
        <dbReference type="EMBL" id="ANS32439.1"/>
    </source>
</evidence>
<dbReference type="Proteomes" id="UP000186108">
    <property type="component" value="Plasmid pR1CP1"/>
</dbReference>
<accession>A0A1B1KIK3</accession>
<feature type="transmembrane region" description="Helical" evidence="1">
    <location>
        <begin position="77"/>
        <end position="99"/>
    </location>
</feature>
<geneLocation type="plasmid" evidence="3">
    <name>pr1cp1</name>
</geneLocation>
<evidence type="ECO:0000256" key="1">
    <source>
        <dbReference type="SAM" id="Phobius"/>
    </source>
</evidence>
<dbReference type="GO" id="GO:0043190">
    <property type="term" value="C:ATP-binding cassette (ABC) transporter complex"/>
    <property type="evidence" value="ECO:0007669"/>
    <property type="project" value="InterPro"/>
</dbReference>
<reference evidence="2 3" key="1">
    <citation type="submission" date="2014-07" db="EMBL/GenBank/DDBJ databases">
        <authorList>
            <person name="Zhang J.E."/>
            <person name="Yang H."/>
            <person name="Guo J."/>
            <person name="Deng Z."/>
            <person name="Luo H."/>
            <person name="Luo M."/>
            <person name="Zhao B."/>
        </authorList>
    </citation>
    <scope>NUCLEOTIDE SEQUENCE [LARGE SCALE GENOMIC DNA]</scope>
    <source>
        <strain evidence="2 3">1CP</strain>
        <plasmid evidence="3">Plasmid pr1cp1</plasmid>
    </source>
</reference>
<keyword evidence="1" id="KW-1133">Transmembrane helix</keyword>
<dbReference type="InterPro" id="IPR000412">
    <property type="entry name" value="ABC_2_transport"/>
</dbReference>
<evidence type="ECO:0000313" key="3">
    <source>
        <dbReference type="Proteomes" id="UP000186108"/>
    </source>
</evidence>
<keyword evidence="1" id="KW-0812">Transmembrane</keyword>
<dbReference type="AlphaFoldDB" id="A0A1B1KIK3"/>
<feature type="transmembrane region" description="Helical" evidence="1">
    <location>
        <begin position="184"/>
        <end position="204"/>
    </location>
</feature>